<dbReference type="Proteomes" id="UP001432027">
    <property type="component" value="Unassembled WGS sequence"/>
</dbReference>
<dbReference type="AlphaFoldDB" id="A0AAV5SHU6"/>
<accession>A0AAV5SHU6</accession>
<proteinExistence type="predicted"/>
<organism evidence="1 2">
    <name type="scientific">Pristionchus entomophagus</name>
    <dbReference type="NCBI Taxonomy" id="358040"/>
    <lineage>
        <taxon>Eukaryota</taxon>
        <taxon>Metazoa</taxon>
        <taxon>Ecdysozoa</taxon>
        <taxon>Nematoda</taxon>
        <taxon>Chromadorea</taxon>
        <taxon>Rhabditida</taxon>
        <taxon>Rhabditina</taxon>
        <taxon>Diplogasteromorpha</taxon>
        <taxon>Diplogasteroidea</taxon>
        <taxon>Neodiplogasteridae</taxon>
        <taxon>Pristionchus</taxon>
    </lineage>
</organism>
<feature type="non-terminal residue" evidence="1">
    <location>
        <position position="1"/>
    </location>
</feature>
<sequence>TLVMRIGQGKCDSRITIQDFLRNIKTHSMAGINSSHRSTGAHSFLFGLKKFVSKRPGPVSFGFASSCVFGDKIIECIPHVLDGEERKVSNFFIDIKFL</sequence>
<dbReference type="EMBL" id="BTSX01000001">
    <property type="protein sequence ID" value="GMS79644.1"/>
    <property type="molecule type" value="Genomic_DNA"/>
</dbReference>
<name>A0AAV5SHU6_9BILA</name>
<comment type="caution">
    <text evidence="1">The sequence shown here is derived from an EMBL/GenBank/DDBJ whole genome shotgun (WGS) entry which is preliminary data.</text>
</comment>
<keyword evidence="2" id="KW-1185">Reference proteome</keyword>
<evidence type="ECO:0000313" key="1">
    <source>
        <dbReference type="EMBL" id="GMS79644.1"/>
    </source>
</evidence>
<gene>
    <name evidence="1" type="ORF">PENTCL1PPCAC_1819</name>
</gene>
<evidence type="ECO:0000313" key="2">
    <source>
        <dbReference type="Proteomes" id="UP001432027"/>
    </source>
</evidence>
<reference evidence="1" key="1">
    <citation type="submission" date="2023-10" db="EMBL/GenBank/DDBJ databases">
        <title>Genome assembly of Pristionchus species.</title>
        <authorList>
            <person name="Yoshida K."/>
            <person name="Sommer R.J."/>
        </authorList>
    </citation>
    <scope>NUCLEOTIDE SEQUENCE</scope>
    <source>
        <strain evidence="1">RS0144</strain>
    </source>
</reference>
<protein>
    <submittedName>
        <fullName evidence="1">Uncharacterized protein</fullName>
    </submittedName>
</protein>